<dbReference type="InterPro" id="IPR052092">
    <property type="entry name" value="SF3A2"/>
</dbReference>
<dbReference type="GO" id="GO:0005686">
    <property type="term" value="C:U2 snRNP"/>
    <property type="evidence" value="ECO:0007669"/>
    <property type="project" value="TreeGrafter"/>
</dbReference>
<proteinExistence type="predicted"/>
<dbReference type="GO" id="GO:0071004">
    <property type="term" value="C:U2-type prespliceosome"/>
    <property type="evidence" value="ECO:0007669"/>
    <property type="project" value="TreeGrafter"/>
</dbReference>
<organism evidence="2 3">
    <name type="scientific">Cyanidium caldarium</name>
    <name type="common">Red alga</name>
    <dbReference type="NCBI Taxonomy" id="2771"/>
    <lineage>
        <taxon>Eukaryota</taxon>
        <taxon>Rhodophyta</taxon>
        <taxon>Bangiophyceae</taxon>
        <taxon>Cyanidiales</taxon>
        <taxon>Cyanidiaceae</taxon>
        <taxon>Cyanidium</taxon>
    </lineage>
</organism>
<dbReference type="EMBL" id="JANCYW010000009">
    <property type="protein sequence ID" value="KAK4536590.1"/>
    <property type="molecule type" value="Genomic_DNA"/>
</dbReference>
<reference evidence="2 3" key="1">
    <citation type="submission" date="2022-07" db="EMBL/GenBank/DDBJ databases">
        <title>Genome-wide signatures of adaptation to extreme environments.</title>
        <authorList>
            <person name="Cho C.H."/>
            <person name="Yoon H.S."/>
        </authorList>
    </citation>
    <scope>NUCLEOTIDE SEQUENCE [LARGE SCALE GENOMIC DNA]</scope>
    <source>
        <strain evidence="2 3">DBV 063 E5</strain>
    </source>
</reference>
<dbReference type="GO" id="GO:0000245">
    <property type="term" value="P:spliceosomal complex assembly"/>
    <property type="evidence" value="ECO:0007669"/>
    <property type="project" value="TreeGrafter"/>
</dbReference>
<keyword evidence="3" id="KW-1185">Reference proteome</keyword>
<dbReference type="PANTHER" id="PTHR23205">
    <property type="entry name" value="SPLICING FACTOR 3A SUBUNIT 2"/>
    <property type="match status" value="1"/>
</dbReference>
<dbReference type="GO" id="GO:0071013">
    <property type="term" value="C:catalytic step 2 spliceosome"/>
    <property type="evidence" value="ECO:0007669"/>
    <property type="project" value="TreeGrafter"/>
</dbReference>
<sequence>MDEYALRNRFGAIECKLCLTVHPSEANYLVHTKGRRHRVSVARREEGGRQRRTGGGVASNAVARAGALIDAVRARVEYLPNRAGYLVHLENLRSGGEVPPIRLEPSGRRHRQQLWVGAHVLLQLPVGEAVTRITTQADRRRGGVLSLTLHLYTAVSN</sequence>
<gene>
    <name evidence="2" type="ORF">CDCA_CDCA09G2615</name>
</gene>
<dbReference type="PANTHER" id="PTHR23205:SF0">
    <property type="entry name" value="SPLICING FACTOR 3A SUBUNIT 2"/>
    <property type="match status" value="1"/>
</dbReference>
<accession>A0AAV9IWU9</accession>
<protein>
    <recommendedName>
        <fullName evidence="1">C2H2-type domain-containing protein</fullName>
    </recommendedName>
</protein>
<evidence type="ECO:0000313" key="2">
    <source>
        <dbReference type="EMBL" id="KAK4536590.1"/>
    </source>
</evidence>
<dbReference type="InterPro" id="IPR013087">
    <property type="entry name" value="Znf_C2H2_type"/>
</dbReference>
<evidence type="ECO:0000259" key="1">
    <source>
        <dbReference type="Pfam" id="PF12874"/>
    </source>
</evidence>
<dbReference type="Pfam" id="PF12874">
    <property type="entry name" value="zf-met"/>
    <property type="match status" value="1"/>
</dbReference>
<dbReference type="Proteomes" id="UP001301350">
    <property type="component" value="Unassembled WGS sequence"/>
</dbReference>
<name>A0AAV9IWU9_CYACA</name>
<evidence type="ECO:0000313" key="3">
    <source>
        <dbReference type="Proteomes" id="UP001301350"/>
    </source>
</evidence>
<dbReference type="AlphaFoldDB" id="A0AAV9IWU9"/>
<comment type="caution">
    <text evidence="2">The sequence shown here is derived from an EMBL/GenBank/DDBJ whole genome shotgun (WGS) entry which is preliminary data.</text>
</comment>
<feature type="domain" description="C2H2-type" evidence="1">
    <location>
        <begin position="14"/>
        <end position="37"/>
    </location>
</feature>